<comment type="similarity">
    <text evidence="2">Belongs to the RRG9 family.</text>
</comment>
<reference evidence="5 6" key="1">
    <citation type="journal article" date="2019" name="Nat. Ecol. Evol.">
        <title>Megaphylogeny resolves global patterns of mushroom evolution.</title>
        <authorList>
            <person name="Varga T."/>
            <person name="Krizsan K."/>
            <person name="Foldi C."/>
            <person name="Dima B."/>
            <person name="Sanchez-Garcia M."/>
            <person name="Sanchez-Ramirez S."/>
            <person name="Szollosi G.J."/>
            <person name="Szarkandi J.G."/>
            <person name="Papp V."/>
            <person name="Albert L."/>
            <person name="Andreopoulos W."/>
            <person name="Angelini C."/>
            <person name="Antonin V."/>
            <person name="Barry K.W."/>
            <person name="Bougher N.L."/>
            <person name="Buchanan P."/>
            <person name="Buyck B."/>
            <person name="Bense V."/>
            <person name="Catcheside P."/>
            <person name="Chovatia M."/>
            <person name="Cooper J."/>
            <person name="Damon W."/>
            <person name="Desjardin D."/>
            <person name="Finy P."/>
            <person name="Geml J."/>
            <person name="Haridas S."/>
            <person name="Hughes K."/>
            <person name="Justo A."/>
            <person name="Karasinski D."/>
            <person name="Kautmanova I."/>
            <person name="Kiss B."/>
            <person name="Kocsube S."/>
            <person name="Kotiranta H."/>
            <person name="LaButti K.M."/>
            <person name="Lechner B.E."/>
            <person name="Liimatainen K."/>
            <person name="Lipzen A."/>
            <person name="Lukacs Z."/>
            <person name="Mihaltcheva S."/>
            <person name="Morgado L.N."/>
            <person name="Niskanen T."/>
            <person name="Noordeloos M.E."/>
            <person name="Ohm R.A."/>
            <person name="Ortiz-Santana B."/>
            <person name="Ovrebo C."/>
            <person name="Racz N."/>
            <person name="Riley R."/>
            <person name="Savchenko A."/>
            <person name="Shiryaev A."/>
            <person name="Soop K."/>
            <person name="Spirin V."/>
            <person name="Szebenyi C."/>
            <person name="Tomsovsky M."/>
            <person name="Tulloss R.E."/>
            <person name="Uehling J."/>
            <person name="Grigoriev I.V."/>
            <person name="Vagvolgyi C."/>
            <person name="Papp T."/>
            <person name="Martin F.M."/>
            <person name="Miettinen O."/>
            <person name="Hibbett D.S."/>
            <person name="Nagy L.G."/>
        </authorList>
    </citation>
    <scope>NUCLEOTIDE SEQUENCE [LARGE SCALE GENOMIC DNA]</scope>
    <source>
        <strain evidence="5 6">OMC1185</strain>
    </source>
</reference>
<dbReference type="PANTHER" id="PTHR13475:SF3">
    <property type="entry name" value="NEUGRIN"/>
    <property type="match status" value="1"/>
</dbReference>
<protein>
    <recommendedName>
        <fullName evidence="3">Required for respiratory growth protein 9, mitochondrial</fullName>
    </recommendedName>
</protein>
<dbReference type="GO" id="GO:0005634">
    <property type="term" value="C:nucleus"/>
    <property type="evidence" value="ECO:0007669"/>
    <property type="project" value="TreeGrafter"/>
</dbReference>
<evidence type="ECO:0000256" key="1">
    <source>
        <dbReference type="ARBA" id="ARBA00003548"/>
    </source>
</evidence>
<dbReference type="PANTHER" id="PTHR13475">
    <property type="entry name" value="NEUGRIN"/>
    <property type="match status" value="1"/>
</dbReference>
<feature type="compositionally biased region" description="Basic residues" evidence="4">
    <location>
        <begin position="1"/>
        <end position="12"/>
    </location>
</feature>
<dbReference type="InterPro" id="IPR010487">
    <property type="entry name" value="NGRN/Rrg9"/>
</dbReference>
<dbReference type="Pfam" id="PF06413">
    <property type="entry name" value="Neugrin"/>
    <property type="match status" value="1"/>
</dbReference>
<proteinExistence type="inferred from homology"/>
<name>A0A5C3MY31_9AGAM</name>
<feature type="region of interest" description="Disordered" evidence="4">
    <location>
        <begin position="1"/>
        <end position="23"/>
    </location>
</feature>
<organism evidence="5 6">
    <name type="scientific">Heliocybe sulcata</name>
    <dbReference type="NCBI Taxonomy" id="5364"/>
    <lineage>
        <taxon>Eukaryota</taxon>
        <taxon>Fungi</taxon>
        <taxon>Dikarya</taxon>
        <taxon>Basidiomycota</taxon>
        <taxon>Agaricomycotina</taxon>
        <taxon>Agaricomycetes</taxon>
        <taxon>Gloeophyllales</taxon>
        <taxon>Gloeophyllaceae</taxon>
        <taxon>Heliocybe</taxon>
    </lineage>
</organism>
<evidence type="ECO:0000256" key="4">
    <source>
        <dbReference type="SAM" id="MobiDB-lite"/>
    </source>
</evidence>
<dbReference type="Proteomes" id="UP000305948">
    <property type="component" value="Unassembled WGS sequence"/>
</dbReference>
<dbReference type="STRING" id="5364.A0A5C3MY31"/>
<dbReference type="OrthoDB" id="5578174at2759"/>
<dbReference type="AlphaFoldDB" id="A0A5C3MY31"/>
<accession>A0A5C3MY31</accession>
<evidence type="ECO:0000256" key="3">
    <source>
        <dbReference type="ARBA" id="ARBA00013566"/>
    </source>
</evidence>
<feature type="non-terminal residue" evidence="5">
    <location>
        <position position="1"/>
    </location>
</feature>
<evidence type="ECO:0000313" key="6">
    <source>
        <dbReference type="Proteomes" id="UP000305948"/>
    </source>
</evidence>
<evidence type="ECO:0000256" key="2">
    <source>
        <dbReference type="ARBA" id="ARBA00010895"/>
    </source>
</evidence>
<keyword evidence="6" id="KW-1185">Reference proteome</keyword>
<evidence type="ECO:0000313" key="5">
    <source>
        <dbReference type="EMBL" id="TFK49076.1"/>
    </source>
</evidence>
<comment type="function">
    <text evidence="1">Required for respiratory activity and maintenance and expression of the mitochondrial genome.</text>
</comment>
<gene>
    <name evidence="5" type="ORF">OE88DRAFT_1616181</name>
</gene>
<sequence length="70" mass="8278">WLAHHQQVKKKFPNGWDPPRKLSRPAMDQVRELHHMDPTTASVAVLADRFRVSPDAIRRILRSKWQPSRE</sequence>
<dbReference type="EMBL" id="ML213517">
    <property type="protein sequence ID" value="TFK49076.1"/>
    <property type="molecule type" value="Genomic_DNA"/>
</dbReference>
<feature type="non-terminal residue" evidence="5">
    <location>
        <position position="70"/>
    </location>
</feature>